<dbReference type="SUPFAM" id="SSF53649">
    <property type="entry name" value="Alkaline phosphatase-like"/>
    <property type="match status" value="1"/>
</dbReference>
<evidence type="ECO:0000256" key="1">
    <source>
        <dbReference type="ARBA" id="ARBA00008779"/>
    </source>
</evidence>
<dbReference type="Pfam" id="PF00884">
    <property type="entry name" value="Sulfatase"/>
    <property type="match status" value="1"/>
</dbReference>
<accession>A0ABD5YRC0</accession>
<dbReference type="AlphaFoldDB" id="A0ABD5YRC0"/>
<feature type="region of interest" description="Disordered" evidence="3">
    <location>
        <begin position="430"/>
        <end position="456"/>
    </location>
</feature>
<evidence type="ECO:0000256" key="4">
    <source>
        <dbReference type="SAM" id="Phobius"/>
    </source>
</evidence>
<reference evidence="6 7" key="1">
    <citation type="journal article" date="2019" name="Int. J. Syst. Evol. Microbiol.">
        <title>The Global Catalogue of Microorganisms (GCM) 10K type strain sequencing project: providing services to taxonomists for standard genome sequencing and annotation.</title>
        <authorList>
            <consortium name="The Broad Institute Genomics Platform"/>
            <consortium name="The Broad Institute Genome Sequencing Center for Infectious Disease"/>
            <person name="Wu L."/>
            <person name="Ma J."/>
        </authorList>
    </citation>
    <scope>NUCLEOTIDE SEQUENCE [LARGE SCALE GENOMIC DNA]</scope>
    <source>
        <strain evidence="6 7">RDMS1</strain>
    </source>
</reference>
<proteinExistence type="inferred from homology"/>
<comment type="caution">
    <text evidence="6">The sequence shown here is derived from an EMBL/GenBank/DDBJ whole genome shotgun (WGS) entry which is preliminary data.</text>
</comment>
<gene>
    <name evidence="6" type="ORF">ACFQL7_07955</name>
</gene>
<dbReference type="InterPro" id="IPR050738">
    <property type="entry name" value="Sulfatase"/>
</dbReference>
<dbReference type="InterPro" id="IPR000917">
    <property type="entry name" value="Sulfatase_N"/>
</dbReference>
<dbReference type="GO" id="GO:0016787">
    <property type="term" value="F:hydrolase activity"/>
    <property type="evidence" value="ECO:0007669"/>
    <property type="project" value="UniProtKB-KW"/>
</dbReference>
<feature type="compositionally biased region" description="Basic residues" evidence="3">
    <location>
        <begin position="434"/>
        <end position="447"/>
    </location>
</feature>
<evidence type="ECO:0000256" key="2">
    <source>
        <dbReference type="ARBA" id="ARBA00022801"/>
    </source>
</evidence>
<dbReference type="PANTHER" id="PTHR42693">
    <property type="entry name" value="ARYLSULFATASE FAMILY MEMBER"/>
    <property type="match status" value="1"/>
</dbReference>
<dbReference type="RefSeq" id="WP_390205225.1">
    <property type="nucleotide sequence ID" value="NZ_JBHTAX010000001.1"/>
</dbReference>
<dbReference type="PANTHER" id="PTHR42693:SF53">
    <property type="entry name" value="ENDO-4-O-SULFATASE"/>
    <property type="match status" value="1"/>
</dbReference>
<keyword evidence="4" id="KW-0812">Transmembrane</keyword>
<evidence type="ECO:0000313" key="7">
    <source>
        <dbReference type="Proteomes" id="UP001596417"/>
    </source>
</evidence>
<dbReference type="InterPro" id="IPR017850">
    <property type="entry name" value="Alkaline_phosphatase_core_sf"/>
</dbReference>
<keyword evidence="2" id="KW-0378">Hydrolase</keyword>
<protein>
    <submittedName>
        <fullName evidence="6">Sulfatase</fullName>
    </submittedName>
</protein>
<dbReference type="CDD" id="cd16027">
    <property type="entry name" value="SGSH"/>
    <property type="match status" value="1"/>
</dbReference>
<dbReference type="Proteomes" id="UP001596417">
    <property type="component" value="Unassembled WGS sequence"/>
</dbReference>
<keyword evidence="4" id="KW-1133">Transmembrane helix</keyword>
<keyword evidence="4" id="KW-0472">Membrane</keyword>
<evidence type="ECO:0000313" key="6">
    <source>
        <dbReference type="EMBL" id="MFC7189796.1"/>
    </source>
</evidence>
<organism evidence="6 7">
    <name type="scientific">Halocatena marina</name>
    <dbReference type="NCBI Taxonomy" id="2934937"/>
    <lineage>
        <taxon>Archaea</taxon>
        <taxon>Methanobacteriati</taxon>
        <taxon>Methanobacteriota</taxon>
        <taxon>Stenosarchaea group</taxon>
        <taxon>Halobacteria</taxon>
        <taxon>Halobacteriales</taxon>
        <taxon>Natronomonadaceae</taxon>
        <taxon>Halocatena</taxon>
    </lineage>
</organism>
<keyword evidence="7" id="KW-1185">Reference proteome</keyword>
<comment type="similarity">
    <text evidence="1">Belongs to the sulfatase family.</text>
</comment>
<feature type="domain" description="Sulfatase N-terminal" evidence="5">
    <location>
        <begin position="8"/>
        <end position="298"/>
    </location>
</feature>
<evidence type="ECO:0000256" key="3">
    <source>
        <dbReference type="SAM" id="MobiDB-lite"/>
    </source>
</evidence>
<sequence length="489" mass="55019">MVESSVQPNIVLIHPHNLGQYLGCYGWNVDTPNVDALARDGIRFENYFCTASHCSPARGSIWTGKYPHNNGLVGLAHLGWELHDDETTLITRLNEAGYATHLFGLQHISTDPHRAGFQHVEGSVHEFSVDEPAREVAARVESFLSGVETDDAPLFASVGFSEVHRQPLVDRCLDCGWTFDLPDYESDDPDDVDPLPYLPDRSGIREDLAHFHGMVRAIDSAVGRITNAIEAADLAADTLVIFTTDHGIGFPRAMGTCYDPGVETALIMQWDGHLNAGTVHDDLLSHVDFAPTILDLIGEESPGEIDGRSFAPLLVDDEYVPRDRIFLEFTWHSKYNPMRAVRTNEYKYIRNVGDLPLVYIPAPLFSSSAGRDVRDEFYGRQRPEEELYDLQEDPLEMNNIVEEPEYADVVEHYRTMVDDWMTESGDRLLEGNGHQRHAKKSGLKNHRGSPGMSISSANRTHHDYVRHFLITYMLVIIVPIMMILLTIVR</sequence>
<evidence type="ECO:0000259" key="5">
    <source>
        <dbReference type="Pfam" id="PF00884"/>
    </source>
</evidence>
<feature type="transmembrane region" description="Helical" evidence="4">
    <location>
        <begin position="468"/>
        <end position="488"/>
    </location>
</feature>
<dbReference type="Gene3D" id="3.40.720.10">
    <property type="entry name" value="Alkaline Phosphatase, subunit A"/>
    <property type="match status" value="1"/>
</dbReference>
<name>A0ABD5YRC0_9EURY</name>
<dbReference type="EMBL" id="JBHTAX010000001">
    <property type="protein sequence ID" value="MFC7189796.1"/>
    <property type="molecule type" value="Genomic_DNA"/>
</dbReference>